<dbReference type="RefSeq" id="WP_085496257.1">
    <property type="nucleotide sequence ID" value="NZ_FXAZ01000005.1"/>
</dbReference>
<dbReference type="STRING" id="1852522.SAMN06295960_3472"/>
<feature type="signal peptide" evidence="2">
    <location>
        <begin position="1"/>
        <end position="24"/>
    </location>
</feature>
<dbReference type="Gene3D" id="3.40.50.1980">
    <property type="entry name" value="Nitrogenase molybdenum iron protein domain"/>
    <property type="match status" value="2"/>
</dbReference>
<evidence type="ECO:0000313" key="4">
    <source>
        <dbReference type="EMBL" id="SMG53296.1"/>
    </source>
</evidence>
<dbReference type="SUPFAM" id="SSF53807">
    <property type="entry name" value="Helical backbone' metal receptor"/>
    <property type="match status" value="1"/>
</dbReference>
<dbReference type="AlphaFoldDB" id="A0A1X7LHG2"/>
<name>A0A1X7LHG2_9BACL</name>
<evidence type="ECO:0000259" key="3">
    <source>
        <dbReference type="PROSITE" id="PS50983"/>
    </source>
</evidence>
<dbReference type="PANTHER" id="PTHR30535">
    <property type="entry name" value="VITAMIN B12-BINDING PROTEIN"/>
    <property type="match status" value="1"/>
</dbReference>
<organism evidence="4 5">
    <name type="scientific">Paenibacillus aquistagni</name>
    <dbReference type="NCBI Taxonomy" id="1852522"/>
    <lineage>
        <taxon>Bacteria</taxon>
        <taxon>Bacillati</taxon>
        <taxon>Bacillota</taxon>
        <taxon>Bacilli</taxon>
        <taxon>Bacillales</taxon>
        <taxon>Paenibacillaceae</taxon>
        <taxon>Paenibacillus</taxon>
    </lineage>
</organism>
<feature type="domain" description="Fe/B12 periplasmic-binding" evidence="3">
    <location>
        <begin position="75"/>
        <end position="340"/>
    </location>
</feature>
<reference evidence="4 5" key="1">
    <citation type="submission" date="2017-04" db="EMBL/GenBank/DDBJ databases">
        <authorList>
            <person name="Afonso C.L."/>
            <person name="Miller P.J."/>
            <person name="Scott M.A."/>
            <person name="Spackman E."/>
            <person name="Goraichik I."/>
            <person name="Dimitrov K.M."/>
            <person name="Suarez D.L."/>
            <person name="Swayne D.E."/>
        </authorList>
    </citation>
    <scope>NUCLEOTIDE SEQUENCE [LARGE SCALE GENOMIC DNA]</scope>
    <source>
        <strain evidence="4 5">11</strain>
    </source>
</reference>
<keyword evidence="5" id="KW-1185">Reference proteome</keyword>
<dbReference type="Pfam" id="PF01497">
    <property type="entry name" value="Peripla_BP_2"/>
    <property type="match status" value="1"/>
</dbReference>
<dbReference type="PANTHER" id="PTHR30535:SF34">
    <property type="entry name" value="MOLYBDATE-BINDING PROTEIN MOLA"/>
    <property type="match status" value="1"/>
</dbReference>
<dbReference type="Proteomes" id="UP000193834">
    <property type="component" value="Unassembled WGS sequence"/>
</dbReference>
<evidence type="ECO:0000256" key="2">
    <source>
        <dbReference type="SAM" id="SignalP"/>
    </source>
</evidence>
<evidence type="ECO:0000313" key="5">
    <source>
        <dbReference type="Proteomes" id="UP000193834"/>
    </source>
</evidence>
<gene>
    <name evidence="4" type="ORF">SAMN06295960_3472</name>
</gene>
<comment type="similarity">
    <text evidence="1">Belongs to the bacterial solute-binding protein 8 family.</text>
</comment>
<dbReference type="OrthoDB" id="89746at2"/>
<dbReference type="GO" id="GO:0071281">
    <property type="term" value="P:cellular response to iron ion"/>
    <property type="evidence" value="ECO:0007669"/>
    <property type="project" value="TreeGrafter"/>
</dbReference>
<dbReference type="PROSITE" id="PS50983">
    <property type="entry name" value="FE_B12_PBP"/>
    <property type="match status" value="1"/>
</dbReference>
<evidence type="ECO:0000256" key="1">
    <source>
        <dbReference type="ARBA" id="ARBA00008814"/>
    </source>
</evidence>
<sequence>MFIKRKISLLLTTILCLMMLSACSPSKVEVEQSNLKHSEKTTSNSAGNSHYPLSFSIYDDAGKELQQTIDKEPKRIVVIGQGFAEWMIAFGEEERIAGLAYLDKSFSEYEEQIKQLPIMTDMWPSKESILELQPDLIISMSSAFQKERIGDISFWNKRGIPVLTGINYTTGRTIDSFFEDITNLGRVLNIEDQTNAFVDKQKEQISEIQKIAEQAKDKPNVLLLGMSGETTYYYGPSLCLIDEMIEGAGGEYIEVSKETYVEMSEESILSVNPDKIIITGFQKSDSEALINQYLRNPKLKNATAVKNGNVKVVEYTTAVRGSLGLADLYKDVAQYVHPELYRGE</sequence>
<dbReference type="InterPro" id="IPR050902">
    <property type="entry name" value="ABC_Transporter_SBP"/>
</dbReference>
<keyword evidence="2" id="KW-0732">Signal</keyword>
<dbReference type="EMBL" id="FXAZ01000005">
    <property type="protein sequence ID" value="SMG53296.1"/>
    <property type="molecule type" value="Genomic_DNA"/>
</dbReference>
<accession>A0A1X7LHG2</accession>
<dbReference type="InterPro" id="IPR002491">
    <property type="entry name" value="ABC_transptr_periplasmic_BD"/>
</dbReference>
<proteinExistence type="inferred from homology"/>
<protein>
    <submittedName>
        <fullName evidence="4">Iron complex transport system substrate-binding protein</fullName>
    </submittedName>
</protein>
<feature type="chain" id="PRO_5038573702" evidence="2">
    <location>
        <begin position="25"/>
        <end position="344"/>
    </location>
</feature>
<dbReference type="PROSITE" id="PS51257">
    <property type="entry name" value="PROKAR_LIPOPROTEIN"/>
    <property type="match status" value="1"/>
</dbReference>